<dbReference type="PANTHER" id="PTHR48051">
    <property type="match status" value="1"/>
</dbReference>
<dbReference type="InterPro" id="IPR057437">
    <property type="entry name" value="PIF1/LRR1_PH"/>
</dbReference>
<keyword evidence="1" id="KW-0433">Leucine-rich repeat</keyword>
<evidence type="ECO:0000256" key="1">
    <source>
        <dbReference type="ARBA" id="ARBA00022614"/>
    </source>
</evidence>
<dbReference type="AlphaFoldDB" id="A0A1I7Y6A1"/>
<dbReference type="GO" id="GO:0005737">
    <property type="term" value="C:cytoplasm"/>
    <property type="evidence" value="ECO:0007669"/>
    <property type="project" value="TreeGrafter"/>
</dbReference>
<keyword evidence="5" id="KW-1185">Reference proteome</keyword>
<proteinExistence type="predicted"/>
<evidence type="ECO:0000259" key="4">
    <source>
        <dbReference type="Pfam" id="PF25344"/>
    </source>
</evidence>
<dbReference type="InterPro" id="IPR001611">
    <property type="entry name" value="Leu-rich_rpt"/>
</dbReference>
<evidence type="ECO:0000313" key="5">
    <source>
        <dbReference type="Proteomes" id="UP000095287"/>
    </source>
</evidence>
<accession>A0A1I7Y6A1</accession>
<evidence type="ECO:0000256" key="3">
    <source>
        <dbReference type="ARBA" id="ARBA00023242"/>
    </source>
</evidence>
<dbReference type="Proteomes" id="UP000095287">
    <property type="component" value="Unplaced"/>
</dbReference>
<feature type="domain" description="PIF1/LRR1 pleckstrin homology" evidence="4">
    <location>
        <begin position="1"/>
        <end position="116"/>
    </location>
</feature>
<dbReference type="WBParaSite" id="L893_g12911.t1">
    <property type="protein sequence ID" value="L893_g12911.t1"/>
    <property type="gene ID" value="L893_g12911"/>
</dbReference>
<sequence>MHLTCLVNLQPLSCSNTRKVDRPYKATVTLVQRRNPDGKPAHSLIIKAPSQKTKTVPPLHINSDTVTELFTSHVKIGRATITFKKNLSLFINQANPKQLHDLMESIRDILLGRKSQPKSAVPPSMMKSGANPTKPVNLRIESRSQYPMKGFPDGLWELSLAPMNLQKVDRRWFRCTGLRKLEIWGNQLTRDIEFNRRMALVGALRHMQMLTLAEMDIKSFPFDFWENLPKSLVSLDLRNNQLRRVPASVSRLSFLQDLKVDDNEITQICDEVALMPRLLTLTCANNKLQAIPATLQLCRLKTLDLSNNQLVGSGAPERQLCTEVGSLFQMAMAAMRRSRWNVAELVVPREVLRRKYDVVFCFNCNRLVPGDSATKIYKSIPVSKFRSESVCTAGMQANPEIAVYEHHCLSCASKL</sequence>
<dbReference type="Pfam" id="PF13855">
    <property type="entry name" value="LRR_8"/>
    <property type="match status" value="1"/>
</dbReference>
<dbReference type="PRINTS" id="PR00019">
    <property type="entry name" value="LEURICHRPT"/>
</dbReference>
<dbReference type="Pfam" id="PF25344">
    <property type="entry name" value="PH_LRR1"/>
    <property type="match status" value="1"/>
</dbReference>
<keyword evidence="2" id="KW-0677">Repeat</keyword>
<evidence type="ECO:0000256" key="2">
    <source>
        <dbReference type="ARBA" id="ARBA00022737"/>
    </source>
</evidence>
<dbReference type="InterPro" id="IPR050216">
    <property type="entry name" value="LRR_domain-containing"/>
</dbReference>
<dbReference type="SUPFAM" id="SSF52058">
    <property type="entry name" value="L domain-like"/>
    <property type="match status" value="1"/>
</dbReference>
<name>A0A1I7Y6A1_9BILA</name>
<dbReference type="Gene3D" id="3.80.10.10">
    <property type="entry name" value="Ribonuclease Inhibitor"/>
    <property type="match status" value="1"/>
</dbReference>
<organism evidence="5 6">
    <name type="scientific">Steinernema glaseri</name>
    <dbReference type="NCBI Taxonomy" id="37863"/>
    <lineage>
        <taxon>Eukaryota</taxon>
        <taxon>Metazoa</taxon>
        <taxon>Ecdysozoa</taxon>
        <taxon>Nematoda</taxon>
        <taxon>Chromadorea</taxon>
        <taxon>Rhabditida</taxon>
        <taxon>Tylenchina</taxon>
        <taxon>Panagrolaimomorpha</taxon>
        <taxon>Strongyloidoidea</taxon>
        <taxon>Steinernematidae</taxon>
        <taxon>Steinernema</taxon>
    </lineage>
</organism>
<keyword evidence="3" id="KW-0539">Nucleus</keyword>
<dbReference type="InterPro" id="IPR032675">
    <property type="entry name" value="LRR_dom_sf"/>
</dbReference>
<dbReference type="PANTHER" id="PTHR48051:SF1">
    <property type="entry name" value="RAS SUPPRESSOR PROTEIN 1"/>
    <property type="match status" value="1"/>
</dbReference>
<protein>
    <submittedName>
        <fullName evidence="6">Leucine-rich repeat protein 1</fullName>
    </submittedName>
</protein>
<evidence type="ECO:0000313" key="6">
    <source>
        <dbReference type="WBParaSite" id="L893_g12911.t1"/>
    </source>
</evidence>
<reference evidence="6" key="1">
    <citation type="submission" date="2016-11" db="UniProtKB">
        <authorList>
            <consortium name="WormBaseParasite"/>
        </authorList>
    </citation>
    <scope>IDENTIFICATION</scope>
</reference>